<evidence type="ECO:0000256" key="4">
    <source>
        <dbReference type="PIRSR" id="PIRSR613078-2"/>
    </source>
</evidence>
<dbReference type="RefSeq" id="WP_167830559.1">
    <property type="nucleotide sequence ID" value="NZ_JAAVUM010000001.1"/>
</dbReference>
<feature type="active site" description="Proton donor/acceptor" evidence="3">
    <location>
        <position position="82"/>
    </location>
</feature>
<dbReference type="EMBL" id="JAAVUM010000001">
    <property type="protein sequence ID" value="NKE04034.1"/>
    <property type="molecule type" value="Genomic_DNA"/>
</dbReference>
<protein>
    <submittedName>
        <fullName evidence="5">Histidine phosphatase family protein</fullName>
    </submittedName>
</protein>
<feature type="active site" description="Tele-phosphohistidine intermediate" evidence="3">
    <location>
        <position position="9"/>
    </location>
</feature>
<dbReference type="SMART" id="SM00855">
    <property type="entry name" value="PGAM"/>
    <property type="match status" value="1"/>
</dbReference>
<dbReference type="Proteomes" id="UP000587942">
    <property type="component" value="Unassembled WGS sequence"/>
</dbReference>
<dbReference type="Gene3D" id="3.40.50.1240">
    <property type="entry name" value="Phosphoglycerate mutase-like"/>
    <property type="match status" value="1"/>
</dbReference>
<evidence type="ECO:0000313" key="5">
    <source>
        <dbReference type="EMBL" id="NKE04034.1"/>
    </source>
</evidence>
<dbReference type="InterPro" id="IPR001345">
    <property type="entry name" value="PG/BPGM_mutase_AS"/>
</dbReference>
<dbReference type="SUPFAM" id="SSF53254">
    <property type="entry name" value="Phosphoglycerate mutase-like"/>
    <property type="match status" value="1"/>
</dbReference>
<proteinExistence type="predicted"/>
<feature type="binding site" evidence="4">
    <location>
        <position position="58"/>
    </location>
    <ligand>
        <name>substrate</name>
    </ligand>
</feature>
<dbReference type="AlphaFoldDB" id="A0A846TCS1"/>
<evidence type="ECO:0000256" key="3">
    <source>
        <dbReference type="PIRSR" id="PIRSR613078-1"/>
    </source>
</evidence>
<gene>
    <name evidence="5" type="ORF">GWK17_00860</name>
</gene>
<dbReference type="CDD" id="cd07067">
    <property type="entry name" value="HP_PGM_like"/>
    <property type="match status" value="1"/>
</dbReference>
<accession>A0A846TCS1</accession>
<keyword evidence="1" id="KW-0324">Glycolysis</keyword>
<evidence type="ECO:0000256" key="2">
    <source>
        <dbReference type="ARBA" id="ARBA00023235"/>
    </source>
</evidence>
<keyword evidence="2" id="KW-0413">Isomerase</keyword>
<dbReference type="GO" id="GO:0016791">
    <property type="term" value="F:phosphatase activity"/>
    <property type="evidence" value="ECO:0007669"/>
    <property type="project" value="TreeGrafter"/>
</dbReference>
<evidence type="ECO:0000256" key="1">
    <source>
        <dbReference type="ARBA" id="ARBA00023152"/>
    </source>
</evidence>
<dbReference type="PANTHER" id="PTHR48100">
    <property type="entry name" value="BROAD-SPECIFICITY PHOSPHATASE YOR283W-RELATED"/>
    <property type="match status" value="1"/>
</dbReference>
<dbReference type="GO" id="GO:0005737">
    <property type="term" value="C:cytoplasm"/>
    <property type="evidence" value="ECO:0007669"/>
    <property type="project" value="TreeGrafter"/>
</dbReference>
<dbReference type="InterPro" id="IPR050275">
    <property type="entry name" value="PGM_Phosphatase"/>
</dbReference>
<dbReference type="Pfam" id="PF00300">
    <property type="entry name" value="His_Phos_1"/>
    <property type="match status" value="1"/>
</dbReference>
<sequence>MLHLYVIRHGETEWNKEKRSQGRLDSSLTHKGKADARSLGARLQEIEFRQIIASPSGRTLETARLVKGDRMIPLLTDERLMEIHLGAWQGKTENEIKSLYPEEFEAYWNEPEDYESVGGESFLQVQQRLVEFLEDLEKNVRDGNVLIVTHGVVIKNLYLLCRNSSLKHLWEPPFIFGTSLTIVKLDAGKKELQLEACISHCSSS</sequence>
<feature type="binding site" evidence="4">
    <location>
        <begin position="8"/>
        <end position="15"/>
    </location>
    <ligand>
        <name>substrate</name>
    </ligand>
</feature>
<comment type="caution">
    <text evidence="5">The sequence shown here is derived from an EMBL/GenBank/DDBJ whole genome shotgun (WGS) entry which is preliminary data.</text>
</comment>
<dbReference type="PANTHER" id="PTHR48100:SF1">
    <property type="entry name" value="HISTIDINE PHOSPHATASE FAMILY PROTEIN-RELATED"/>
    <property type="match status" value="1"/>
</dbReference>
<evidence type="ECO:0000313" key="6">
    <source>
        <dbReference type="Proteomes" id="UP000587942"/>
    </source>
</evidence>
<dbReference type="InterPro" id="IPR029033">
    <property type="entry name" value="His_PPase_superfam"/>
</dbReference>
<dbReference type="InterPro" id="IPR013078">
    <property type="entry name" value="His_Pase_superF_clade-1"/>
</dbReference>
<dbReference type="PROSITE" id="PS00175">
    <property type="entry name" value="PG_MUTASE"/>
    <property type="match status" value="1"/>
</dbReference>
<organism evidence="5 6">
    <name type="scientific">Mesobacillus selenatarsenatis</name>
    <dbReference type="NCBI Taxonomy" id="388741"/>
    <lineage>
        <taxon>Bacteria</taxon>
        <taxon>Bacillati</taxon>
        <taxon>Bacillota</taxon>
        <taxon>Bacilli</taxon>
        <taxon>Bacillales</taxon>
        <taxon>Bacillaceae</taxon>
        <taxon>Mesobacillus</taxon>
    </lineage>
</organism>
<reference evidence="5 6" key="1">
    <citation type="submission" date="2020-03" db="EMBL/GenBank/DDBJ databases">
        <authorList>
            <person name="Sun Q."/>
        </authorList>
    </citation>
    <scope>NUCLEOTIDE SEQUENCE [LARGE SCALE GENOMIC DNA]</scope>
    <source>
        <strain evidence="5 6">KACC 21451</strain>
    </source>
</reference>
<name>A0A846TCS1_9BACI</name>